<evidence type="ECO:0000313" key="1">
    <source>
        <dbReference type="EMBL" id="MCI80401.1"/>
    </source>
</evidence>
<comment type="caution">
    <text evidence="1">The sequence shown here is derived from an EMBL/GenBank/DDBJ whole genome shotgun (WGS) entry which is preliminary data.</text>
</comment>
<feature type="non-terminal residue" evidence="1">
    <location>
        <position position="52"/>
    </location>
</feature>
<protein>
    <submittedName>
        <fullName evidence="1">Uncharacterized protein</fullName>
    </submittedName>
</protein>
<sequence>MQVKECLKNTGVTVKLNKINDSAFRVSQEGVLKKGDTSLTFYHLPYLKHPYQ</sequence>
<keyword evidence="2" id="KW-1185">Reference proteome</keyword>
<dbReference type="Proteomes" id="UP000265520">
    <property type="component" value="Unassembled WGS sequence"/>
</dbReference>
<name>A0A392UZY9_9FABA</name>
<evidence type="ECO:0000313" key="2">
    <source>
        <dbReference type="Proteomes" id="UP000265520"/>
    </source>
</evidence>
<reference evidence="1 2" key="1">
    <citation type="journal article" date="2018" name="Front. Plant Sci.">
        <title>Red Clover (Trifolium pratense) and Zigzag Clover (T. medium) - A Picture of Genomic Similarities and Differences.</title>
        <authorList>
            <person name="Dluhosova J."/>
            <person name="Istvanek J."/>
            <person name="Nedelnik J."/>
            <person name="Repkova J."/>
        </authorList>
    </citation>
    <scope>NUCLEOTIDE SEQUENCE [LARGE SCALE GENOMIC DNA]</scope>
    <source>
        <strain evidence="2">cv. 10/8</strain>
        <tissue evidence="1">Leaf</tissue>
    </source>
</reference>
<dbReference type="AlphaFoldDB" id="A0A392UZY9"/>
<dbReference type="EMBL" id="LXQA010994991">
    <property type="protein sequence ID" value="MCI80401.1"/>
    <property type="molecule type" value="Genomic_DNA"/>
</dbReference>
<organism evidence="1 2">
    <name type="scientific">Trifolium medium</name>
    <dbReference type="NCBI Taxonomy" id="97028"/>
    <lineage>
        <taxon>Eukaryota</taxon>
        <taxon>Viridiplantae</taxon>
        <taxon>Streptophyta</taxon>
        <taxon>Embryophyta</taxon>
        <taxon>Tracheophyta</taxon>
        <taxon>Spermatophyta</taxon>
        <taxon>Magnoliopsida</taxon>
        <taxon>eudicotyledons</taxon>
        <taxon>Gunneridae</taxon>
        <taxon>Pentapetalae</taxon>
        <taxon>rosids</taxon>
        <taxon>fabids</taxon>
        <taxon>Fabales</taxon>
        <taxon>Fabaceae</taxon>
        <taxon>Papilionoideae</taxon>
        <taxon>50 kb inversion clade</taxon>
        <taxon>NPAAA clade</taxon>
        <taxon>Hologalegina</taxon>
        <taxon>IRL clade</taxon>
        <taxon>Trifolieae</taxon>
        <taxon>Trifolium</taxon>
    </lineage>
</organism>
<proteinExistence type="predicted"/>
<accession>A0A392UZY9</accession>